<proteinExistence type="predicted"/>
<reference evidence="1" key="2">
    <citation type="journal article" date="2023" name="Commun. Biol.">
        <title>Intrasexual cuticular hydrocarbon dimorphism in a wasp sheds light on hydrocarbon biosynthesis genes in Hymenoptera.</title>
        <authorList>
            <person name="Moris V.C."/>
            <person name="Podsiadlowski L."/>
            <person name="Martin S."/>
            <person name="Oeyen J.P."/>
            <person name="Donath A."/>
            <person name="Petersen M."/>
            <person name="Wilbrandt J."/>
            <person name="Misof B."/>
            <person name="Liedtke D."/>
            <person name="Thamm M."/>
            <person name="Scheiner R."/>
            <person name="Schmitt T."/>
            <person name="Niehuis O."/>
        </authorList>
    </citation>
    <scope>NUCLEOTIDE SEQUENCE</scope>
    <source>
        <strain evidence="1">GBR_01_08_01A</strain>
    </source>
</reference>
<dbReference type="EMBL" id="JAIFRP010000030">
    <property type="protein sequence ID" value="KAK2583097.1"/>
    <property type="molecule type" value="Genomic_DNA"/>
</dbReference>
<dbReference type="AlphaFoldDB" id="A0AAD9VR84"/>
<sequence>MSCRRRTSTLPPPCCHIRPPPFCCPKDGCPPIQQCPPKRYSCPAPCEPLICYVRPVPPPPPTICVAGPCSIRPCRIKFKCPPPPKIQPPPSCVRFRIRYTCEGPTYAPCYFSSSPVCPCTDCC</sequence>
<keyword evidence="2" id="KW-1185">Reference proteome</keyword>
<name>A0AAD9VR84_9HYME</name>
<comment type="caution">
    <text evidence="1">The sequence shown here is derived from an EMBL/GenBank/DDBJ whole genome shotgun (WGS) entry which is preliminary data.</text>
</comment>
<evidence type="ECO:0000313" key="1">
    <source>
        <dbReference type="EMBL" id="KAK2583097.1"/>
    </source>
</evidence>
<dbReference type="Proteomes" id="UP001258017">
    <property type="component" value="Unassembled WGS sequence"/>
</dbReference>
<organism evidence="1 2">
    <name type="scientific">Odynerus spinipes</name>
    <dbReference type="NCBI Taxonomy" id="1348599"/>
    <lineage>
        <taxon>Eukaryota</taxon>
        <taxon>Metazoa</taxon>
        <taxon>Ecdysozoa</taxon>
        <taxon>Arthropoda</taxon>
        <taxon>Hexapoda</taxon>
        <taxon>Insecta</taxon>
        <taxon>Pterygota</taxon>
        <taxon>Neoptera</taxon>
        <taxon>Endopterygota</taxon>
        <taxon>Hymenoptera</taxon>
        <taxon>Apocrita</taxon>
        <taxon>Aculeata</taxon>
        <taxon>Vespoidea</taxon>
        <taxon>Vespidae</taxon>
        <taxon>Eumeninae</taxon>
        <taxon>Odynerus</taxon>
    </lineage>
</organism>
<reference evidence="1" key="1">
    <citation type="submission" date="2021-08" db="EMBL/GenBank/DDBJ databases">
        <authorList>
            <person name="Misof B."/>
            <person name="Oliver O."/>
            <person name="Podsiadlowski L."/>
            <person name="Donath A."/>
            <person name="Peters R."/>
            <person name="Mayer C."/>
            <person name="Rust J."/>
            <person name="Gunkel S."/>
            <person name="Lesny P."/>
            <person name="Martin S."/>
            <person name="Oeyen J.P."/>
            <person name="Petersen M."/>
            <person name="Panagiotis P."/>
            <person name="Wilbrandt J."/>
            <person name="Tanja T."/>
        </authorList>
    </citation>
    <scope>NUCLEOTIDE SEQUENCE</scope>
    <source>
        <strain evidence="1">GBR_01_08_01A</strain>
        <tissue evidence="1">Thorax + abdomen</tissue>
    </source>
</reference>
<gene>
    <name evidence="1" type="ORF">KPH14_009124</name>
</gene>
<evidence type="ECO:0000313" key="2">
    <source>
        <dbReference type="Proteomes" id="UP001258017"/>
    </source>
</evidence>
<accession>A0AAD9VR84</accession>
<protein>
    <submittedName>
        <fullName evidence="1">Uncharacterized protein</fullName>
    </submittedName>
</protein>